<name>F2NXD0_TRES6</name>
<evidence type="ECO:0000313" key="2">
    <source>
        <dbReference type="Proteomes" id="UP000006852"/>
    </source>
</evidence>
<sequence>MYIYFMDNIQKFFSDIQKIKKHYRSENPVYDGKKVCVQIQNLFSNSNRNLKSLADAFSDYWMNKYILNSNQPENEPTEEHIKILGAMQALIENDIFSTEALSKDDWKELCQITNCEAEEIPIETLNSMMMIFLDKQAM</sequence>
<dbReference type="AlphaFoldDB" id="F2NXD0"/>
<dbReference type="Proteomes" id="UP000006852">
    <property type="component" value="Chromosome"/>
</dbReference>
<dbReference type="KEGG" id="tsu:Tresu_0815"/>
<accession>F2NXD0</accession>
<keyword evidence="2" id="KW-1185">Reference proteome</keyword>
<organism evidence="1 2">
    <name type="scientific">Treponema succinifaciens (strain ATCC 33096 / DSM 2489 / 6091)</name>
    <dbReference type="NCBI Taxonomy" id="869209"/>
    <lineage>
        <taxon>Bacteria</taxon>
        <taxon>Pseudomonadati</taxon>
        <taxon>Spirochaetota</taxon>
        <taxon>Spirochaetia</taxon>
        <taxon>Spirochaetales</taxon>
        <taxon>Treponemataceae</taxon>
        <taxon>Treponema</taxon>
    </lineage>
</organism>
<dbReference type="HOGENOM" id="CLU_1854340_0_0_12"/>
<dbReference type="STRING" id="869209.Tresu_0815"/>
<dbReference type="eggNOG" id="ENOG5031CX7">
    <property type="taxonomic scope" value="Bacteria"/>
</dbReference>
<protein>
    <submittedName>
        <fullName evidence="1">Uncharacterized protein</fullName>
    </submittedName>
</protein>
<dbReference type="EMBL" id="CP002631">
    <property type="protein sequence ID" value="AEB13743.1"/>
    <property type="molecule type" value="Genomic_DNA"/>
</dbReference>
<gene>
    <name evidence="1" type="ordered locus">Tresu_0815</name>
</gene>
<proteinExistence type="predicted"/>
<reference evidence="1 2" key="1">
    <citation type="journal article" date="2011" name="Stand. Genomic Sci.">
        <title>Complete genome sequence of Treponema succinifaciens type strain (6091).</title>
        <authorList>
            <person name="Han C."/>
            <person name="Gronow S."/>
            <person name="Teshima H."/>
            <person name="Lapidus A."/>
            <person name="Nolan M."/>
            <person name="Lucas S."/>
            <person name="Hammon N."/>
            <person name="Deshpande S."/>
            <person name="Cheng J.F."/>
            <person name="Zeytun A."/>
            <person name="Tapia R."/>
            <person name="Goodwin L."/>
            <person name="Pitluck S."/>
            <person name="Liolios K."/>
            <person name="Pagani I."/>
            <person name="Ivanova N."/>
            <person name="Mavromatis K."/>
            <person name="Mikhailova N."/>
            <person name="Huntemann M."/>
            <person name="Pati A."/>
            <person name="Chen A."/>
            <person name="Palaniappan K."/>
            <person name="Land M."/>
            <person name="Hauser L."/>
            <person name="Brambilla E.M."/>
            <person name="Rohde M."/>
            <person name="Goker M."/>
            <person name="Woyke T."/>
            <person name="Bristow J."/>
            <person name="Eisen J.A."/>
            <person name="Markowitz V."/>
            <person name="Hugenholtz P."/>
            <person name="Kyrpides N.C."/>
            <person name="Klenk H.P."/>
            <person name="Detter J.C."/>
        </authorList>
    </citation>
    <scope>NUCLEOTIDE SEQUENCE [LARGE SCALE GENOMIC DNA]</scope>
    <source>
        <strain evidence="2">ATCC 33096 / DSM 2489 / 6091</strain>
    </source>
</reference>
<evidence type="ECO:0000313" key="1">
    <source>
        <dbReference type="EMBL" id="AEB13743.1"/>
    </source>
</evidence>
<reference evidence="2" key="2">
    <citation type="submission" date="2011-04" db="EMBL/GenBank/DDBJ databases">
        <title>The complete genome of chromosome of Treponema succinifaciens DSM 2489.</title>
        <authorList>
            <person name="Lucas S."/>
            <person name="Copeland A."/>
            <person name="Lapidus A."/>
            <person name="Bruce D."/>
            <person name="Goodwin L."/>
            <person name="Pitluck S."/>
            <person name="Peters L."/>
            <person name="Kyrpides N."/>
            <person name="Mavromatis K."/>
            <person name="Ivanova N."/>
            <person name="Ovchinnikova G."/>
            <person name="Teshima H."/>
            <person name="Detter J.C."/>
            <person name="Tapia R."/>
            <person name="Han C."/>
            <person name="Land M."/>
            <person name="Hauser L."/>
            <person name="Markowitz V."/>
            <person name="Cheng J.-F."/>
            <person name="Hugenholtz P."/>
            <person name="Woyke T."/>
            <person name="Wu D."/>
            <person name="Gronow S."/>
            <person name="Wellnitz S."/>
            <person name="Brambilla E."/>
            <person name="Klenk H.-P."/>
            <person name="Eisen J.A."/>
        </authorList>
    </citation>
    <scope>NUCLEOTIDE SEQUENCE [LARGE SCALE GENOMIC DNA]</scope>
    <source>
        <strain evidence="2">ATCC 33096 / DSM 2489 / 6091</strain>
    </source>
</reference>